<name>A0A9W4QYC9_PSEHA</name>
<protein>
    <recommendedName>
        <fullName evidence="2">POTRA domain-containing protein</fullName>
    </recommendedName>
</protein>
<comment type="caution">
    <text evidence="3">The sequence shown here is derived from an EMBL/GenBank/DDBJ whole genome shotgun (WGS) entry which is preliminary data.</text>
</comment>
<dbReference type="AlphaFoldDB" id="A0A9W4QYC9"/>
<dbReference type="GO" id="GO:0019867">
    <property type="term" value="C:outer membrane"/>
    <property type="evidence" value="ECO:0007669"/>
    <property type="project" value="InterPro"/>
</dbReference>
<dbReference type="EMBL" id="CAMAPB010000025">
    <property type="protein sequence ID" value="CAH9058734.1"/>
    <property type="molecule type" value="Genomic_DNA"/>
</dbReference>
<feature type="domain" description="POTRA" evidence="2">
    <location>
        <begin position="99"/>
        <end position="154"/>
    </location>
</feature>
<dbReference type="Gene3D" id="2.40.160.50">
    <property type="entry name" value="membrane protein fhac: a member of the omp85/tpsb transporter family"/>
    <property type="match status" value="1"/>
</dbReference>
<keyword evidence="1" id="KW-0732">Signal</keyword>
<feature type="chain" id="PRO_5040778553" description="POTRA domain-containing protein" evidence="1">
    <location>
        <begin position="27"/>
        <end position="572"/>
    </location>
</feature>
<dbReference type="RefSeq" id="WP_262976695.1">
    <property type="nucleotide sequence ID" value="NZ_CAMAPB010000025.1"/>
</dbReference>
<organism evidence="3 4">
    <name type="scientific">Pseudoalteromonas haloplanktis</name>
    <name type="common">Alteromonas haloplanktis</name>
    <dbReference type="NCBI Taxonomy" id="228"/>
    <lineage>
        <taxon>Bacteria</taxon>
        <taxon>Pseudomonadati</taxon>
        <taxon>Pseudomonadota</taxon>
        <taxon>Gammaproteobacteria</taxon>
        <taxon>Alteromonadales</taxon>
        <taxon>Pseudoalteromonadaceae</taxon>
        <taxon>Pseudoalteromonas</taxon>
    </lineage>
</organism>
<proteinExistence type="predicted"/>
<dbReference type="InterPro" id="IPR010827">
    <property type="entry name" value="BamA/TamA_POTRA"/>
</dbReference>
<dbReference type="Proteomes" id="UP001152447">
    <property type="component" value="Unassembled WGS sequence"/>
</dbReference>
<gene>
    <name evidence="3" type="ORF">PSEHALCIP103_01922</name>
</gene>
<keyword evidence="4" id="KW-1185">Reference proteome</keyword>
<sequence>MLNRKWIARSCFSLSILSMFMLSVCAQETPLAQSCQNDDSLKTSEINLRRQIESQPPPLTTNSNAKIASINLKQLNVFNTELEAENNALFRFANRAHIQTEPEVIKSILLFKAGDTFNQKTLAESERLLRKQNYLYDAQIIADENCDGNIDVTVITRDLWTLLPELSFSRSGGENKSSIGFRESNLFGWGKRLSFARKTDSDRNGYLFVYDDPNILSTRYRGRLEYVDNSDGKSHLVELTYPFYAIDTPYSYGALSYSTQREEALYIRGEKFSEFEQKTDLNQVFFGHSKALSHNWTQRLSLGYIDEQHTFKAIDSTTTAVAENRSLSYPYISGHWFEDNFIKVRNFDSIYRTEDLNLGWNIKATLGYSDESISNDDSRAVYSFNFNKAHFSTNHTLWRFHADIQGYWNNEKKQLENLLTTSQIQYYLNTSIDQSWYVKARLQYAKNLTNDKQLTLGGETGLRGYPMEFQHGDRSFLVSLEKRYYWEYDLLQLFKVGGAAFLDIGRAWYNSDSNTQYQVENTPVLKNVGLGLRLAPSRANAGTMIHLDIAAPLNKYDDVDSVQWLLSVKNSF</sequence>
<evidence type="ECO:0000313" key="4">
    <source>
        <dbReference type="Proteomes" id="UP001152447"/>
    </source>
</evidence>
<feature type="signal peptide" evidence="1">
    <location>
        <begin position="1"/>
        <end position="26"/>
    </location>
</feature>
<evidence type="ECO:0000313" key="3">
    <source>
        <dbReference type="EMBL" id="CAH9058734.1"/>
    </source>
</evidence>
<evidence type="ECO:0000259" key="2">
    <source>
        <dbReference type="Pfam" id="PF07244"/>
    </source>
</evidence>
<evidence type="ECO:0000256" key="1">
    <source>
        <dbReference type="SAM" id="SignalP"/>
    </source>
</evidence>
<dbReference type="Gene3D" id="3.10.20.310">
    <property type="entry name" value="membrane protein fhac"/>
    <property type="match status" value="1"/>
</dbReference>
<reference evidence="3" key="1">
    <citation type="submission" date="2022-07" db="EMBL/GenBank/DDBJ databases">
        <authorList>
            <person name="Criscuolo A."/>
        </authorList>
    </citation>
    <scope>NUCLEOTIDE SEQUENCE</scope>
    <source>
        <strain evidence="3">CIP103197</strain>
    </source>
</reference>
<dbReference type="Pfam" id="PF07244">
    <property type="entry name" value="POTRA"/>
    <property type="match status" value="1"/>
</dbReference>
<accession>A0A9W4QYC9</accession>